<comment type="caution">
    <text evidence="3">The sequence shown here is derived from an EMBL/GenBank/DDBJ whole genome shotgun (WGS) entry which is preliminary data.</text>
</comment>
<organism evidence="3 4">
    <name type="scientific">Rotaria magnacalcarata</name>
    <dbReference type="NCBI Taxonomy" id="392030"/>
    <lineage>
        <taxon>Eukaryota</taxon>
        <taxon>Metazoa</taxon>
        <taxon>Spiralia</taxon>
        <taxon>Gnathifera</taxon>
        <taxon>Rotifera</taxon>
        <taxon>Eurotatoria</taxon>
        <taxon>Bdelloidea</taxon>
        <taxon>Philodinida</taxon>
        <taxon>Philodinidae</taxon>
        <taxon>Rotaria</taxon>
    </lineage>
</organism>
<sequence>MKCVYDEIKRYDTNKILCILESSFEQFLQYYPSLCYVSTSTDEDLSMETPLTSKPEDIESYPISE</sequence>
<gene>
    <name evidence="2" type="ORF">BYL167_LOCUS45219</name>
    <name evidence="3" type="ORF">GIL414_LOCUS51145</name>
</gene>
<dbReference type="Proteomes" id="UP000681967">
    <property type="component" value="Unassembled WGS sequence"/>
</dbReference>
<reference evidence="3" key="1">
    <citation type="submission" date="2021-02" db="EMBL/GenBank/DDBJ databases">
        <authorList>
            <person name="Nowell W R."/>
        </authorList>
    </citation>
    <scope>NUCLEOTIDE SEQUENCE</scope>
</reference>
<dbReference type="EMBL" id="CAJOBH010124765">
    <property type="protein sequence ID" value="CAF4729702.1"/>
    <property type="molecule type" value="Genomic_DNA"/>
</dbReference>
<evidence type="ECO:0000313" key="4">
    <source>
        <dbReference type="Proteomes" id="UP000681720"/>
    </source>
</evidence>
<accession>A0A8S3CJV7</accession>
<evidence type="ECO:0000256" key="1">
    <source>
        <dbReference type="SAM" id="MobiDB-lite"/>
    </source>
</evidence>
<evidence type="ECO:0000313" key="3">
    <source>
        <dbReference type="EMBL" id="CAF4887043.1"/>
    </source>
</evidence>
<proteinExistence type="predicted"/>
<dbReference type="Proteomes" id="UP000681720">
    <property type="component" value="Unassembled WGS sequence"/>
</dbReference>
<protein>
    <submittedName>
        <fullName evidence="3">Uncharacterized protein</fullName>
    </submittedName>
</protein>
<evidence type="ECO:0000313" key="2">
    <source>
        <dbReference type="EMBL" id="CAF4729702.1"/>
    </source>
</evidence>
<dbReference type="EMBL" id="CAJOBJ010172153">
    <property type="protein sequence ID" value="CAF4887043.1"/>
    <property type="molecule type" value="Genomic_DNA"/>
</dbReference>
<feature type="non-terminal residue" evidence="3">
    <location>
        <position position="65"/>
    </location>
</feature>
<dbReference type="AlphaFoldDB" id="A0A8S3CJV7"/>
<feature type="region of interest" description="Disordered" evidence="1">
    <location>
        <begin position="46"/>
        <end position="65"/>
    </location>
</feature>
<name>A0A8S3CJV7_9BILA</name>